<proteinExistence type="predicted"/>
<dbReference type="EMBL" id="REGN01008176">
    <property type="protein sequence ID" value="RNA04269.1"/>
    <property type="molecule type" value="Genomic_DNA"/>
</dbReference>
<evidence type="ECO:0000313" key="2">
    <source>
        <dbReference type="Proteomes" id="UP000276133"/>
    </source>
</evidence>
<protein>
    <submittedName>
        <fullName evidence="1">Uncharacterized protein</fullName>
    </submittedName>
</protein>
<dbReference type="Proteomes" id="UP000276133">
    <property type="component" value="Unassembled WGS sequence"/>
</dbReference>
<gene>
    <name evidence="1" type="ORF">BpHYR1_004849</name>
</gene>
<dbReference type="AlphaFoldDB" id="A0A3M7PZI2"/>
<accession>A0A3M7PZI2</accession>
<sequence>MHFPAKLQSFCKAYSNIQHRDLIKYHSKVIKKLLFDLYFFEPKLQDASVLLNPDDEILNDAKSFHIKKS</sequence>
<reference evidence="1 2" key="1">
    <citation type="journal article" date="2018" name="Sci. Rep.">
        <title>Genomic signatures of local adaptation to the degree of environmental predictability in rotifers.</title>
        <authorList>
            <person name="Franch-Gras L."/>
            <person name="Hahn C."/>
            <person name="Garcia-Roger E.M."/>
            <person name="Carmona M.J."/>
            <person name="Serra M."/>
            <person name="Gomez A."/>
        </authorList>
    </citation>
    <scope>NUCLEOTIDE SEQUENCE [LARGE SCALE GENOMIC DNA]</scope>
    <source>
        <strain evidence="1">HYR1</strain>
    </source>
</reference>
<keyword evidence="2" id="KW-1185">Reference proteome</keyword>
<comment type="caution">
    <text evidence="1">The sequence shown here is derived from an EMBL/GenBank/DDBJ whole genome shotgun (WGS) entry which is preliminary data.</text>
</comment>
<organism evidence="1 2">
    <name type="scientific">Brachionus plicatilis</name>
    <name type="common">Marine rotifer</name>
    <name type="synonym">Brachionus muelleri</name>
    <dbReference type="NCBI Taxonomy" id="10195"/>
    <lineage>
        <taxon>Eukaryota</taxon>
        <taxon>Metazoa</taxon>
        <taxon>Spiralia</taxon>
        <taxon>Gnathifera</taxon>
        <taxon>Rotifera</taxon>
        <taxon>Eurotatoria</taxon>
        <taxon>Monogononta</taxon>
        <taxon>Pseudotrocha</taxon>
        <taxon>Ploima</taxon>
        <taxon>Brachionidae</taxon>
        <taxon>Brachionus</taxon>
    </lineage>
</organism>
<evidence type="ECO:0000313" key="1">
    <source>
        <dbReference type="EMBL" id="RNA04269.1"/>
    </source>
</evidence>
<name>A0A3M7PZI2_BRAPC</name>